<feature type="transmembrane region" description="Helical" evidence="5">
    <location>
        <begin position="159"/>
        <end position="179"/>
    </location>
</feature>
<proteinExistence type="predicted"/>
<evidence type="ECO:0000256" key="2">
    <source>
        <dbReference type="ARBA" id="ARBA00022692"/>
    </source>
</evidence>
<gene>
    <name evidence="7" type="ORF">ACFMB1_11370</name>
</gene>
<comment type="subcellular location">
    <subcellularLocation>
        <location evidence="1">Membrane</location>
        <topology evidence="1">Multi-pass membrane protein</topology>
    </subcellularLocation>
</comment>
<dbReference type="InterPro" id="IPR036259">
    <property type="entry name" value="MFS_trans_sf"/>
</dbReference>
<feature type="domain" description="Major facilitator superfamily (MFS) profile" evidence="6">
    <location>
        <begin position="5"/>
        <end position="389"/>
    </location>
</feature>
<dbReference type="Proteomes" id="UP001596116">
    <property type="component" value="Unassembled WGS sequence"/>
</dbReference>
<feature type="transmembrane region" description="Helical" evidence="5">
    <location>
        <begin position="207"/>
        <end position="229"/>
    </location>
</feature>
<evidence type="ECO:0000313" key="8">
    <source>
        <dbReference type="Proteomes" id="UP001596116"/>
    </source>
</evidence>
<evidence type="ECO:0000256" key="4">
    <source>
        <dbReference type="ARBA" id="ARBA00023136"/>
    </source>
</evidence>
<evidence type="ECO:0000256" key="1">
    <source>
        <dbReference type="ARBA" id="ARBA00004141"/>
    </source>
</evidence>
<evidence type="ECO:0000259" key="6">
    <source>
        <dbReference type="PROSITE" id="PS50850"/>
    </source>
</evidence>
<accession>A0ABW1KYH1</accession>
<dbReference type="PANTHER" id="PTHR23508:SF10">
    <property type="entry name" value="CARBOXYLIC ACID TRANSPORTER PROTEIN HOMOLOG"/>
    <property type="match status" value="1"/>
</dbReference>
<feature type="transmembrane region" description="Helical" evidence="5">
    <location>
        <begin position="96"/>
        <end position="115"/>
    </location>
</feature>
<feature type="transmembrane region" description="Helical" evidence="5">
    <location>
        <begin position="127"/>
        <end position="147"/>
    </location>
</feature>
<comment type="caution">
    <text evidence="7">The sequence shown here is derived from an EMBL/GenBank/DDBJ whole genome shotgun (WGS) entry which is preliminary data.</text>
</comment>
<feature type="transmembrane region" description="Helical" evidence="5">
    <location>
        <begin position="366"/>
        <end position="384"/>
    </location>
</feature>
<reference evidence="7 8" key="1">
    <citation type="submission" date="2024-09" db="EMBL/GenBank/DDBJ databases">
        <authorList>
            <person name="Zhang Z.-H."/>
        </authorList>
    </citation>
    <scope>NUCLEOTIDE SEQUENCE [LARGE SCALE GENOMIC DNA]</scope>
    <source>
        <strain evidence="7 8">HHTR114</strain>
    </source>
</reference>
<feature type="transmembrane region" description="Helical" evidence="5">
    <location>
        <begin position="70"/>
        <end position="90"/>
    </location>
</feature>
<dbReference type="RefSeq" id="WP_379882626.1">
    <property type="nucleotide sequence ID" value="NZ_JBHPON010000002.1"/>
</dbReference>
<evidence type="ECO:0000256" key="3">
    <source>
        <dbReference type="ARBA" id="ARBA00022989"/>
    </source>
</evidence>
<protein>
    <submittedName>
        <fullName evidence="7">MFS transporter</fullName>
    </submittedName>
</protein>
<dbReference type="PANTHER" id="PTHR23508">
    <property type="entry name" value="CARBOXYLIC ACID TRANSPORTER PROTEIN HOMOLOG"/>
    <property type="match status" value="1"/>
</dbReference>
<dbReference type="PROSITE" id="PS50850">
    <property type="entry name" value="MFS"/>
    <property type="match status" value="1"/>
</dbReference>
<keyword evidence="3 5" id="KW-1133">Transmembrane helix</keyword>
<sequence length="397" mass="40637">MARLILPLFFMVMMIDGYDLAAMPLALPYIVKDMGIEPSALSGALSAVLVGLGVGALLIGPLGDRYGRRLLIVLSLALIGAATIGTGFSSSITEFVVWRFLTGLALGACLPNITANTAELAPPEKKATTLAFISAGIAIGGILAGLITPMLVAVGGWPLIFYVAGAFIFVLAGVLFMTLPAAAPSSEIEAAAPVARGSILAPLSPRYLLATTVFVGLYTVNAFVLYMIVSWLPHLLTQAKLSLDASSQLTAFFQGGGLVGGLVISWFIDRGRRVAAFTIGYALVIVAFYATGAATGSALLWALLLLVIGGGVSGAHLAIMALSASFYPPYLFSSAIGLAVAVARLGAIAGPLIGGALVARDYAPQSYLLVCAVPVLVCMAFAALSGRVQKADIGGAG</sequence>
<feature type="transmembrane region" description="Helical" evidence="5">
    <location>
        <begin position="274"/>
        <end position="292"/>
    </location>
</feature>
<dbReference type="SUPFAM" id="SSF103473">
    <property type="entry name" value="MFS general substrate transporter"/>
    <property type="match status" value="1"/>
</dbReference>
<dbReference type="InterPro" id="IPR020846">
    <property type="entry name" value="MFS_dom"/>
</dbReference>
<keyword evidence="4 5" id="KW-0472">Membrane</keyword>
<name>A0ABW1KYH1_9PROT</name>
<evidence type="ECO:0000256" key="5">
    <source>
        <dbReference type="SAM" id="Phobius"/>
    </source>
</evidence>
<keyword evidence="2 5" id="KW-0812">Transmembrane</keyword>
<dbReference type="Gene3D" id="1.20.1250.20">
    <property type="entry name" value="MFS general substrate transporter like domains"/>
    <property type="match status" value="2"/>
</dbReference>
<dbReference type="InterPro" id="IPR011701">
    <property type="entry name" value="MFS"/>
</dbReference>
<dbReference type="EMBL" id="JBHPON010000002">
    <property type="protein sequence ID" value="MFC6036146.1"/>
    <property type="molecule type" value="Genomic_DNA"/>
</dbReference>
<feature type="transmembrane region" description="Helical" evidence="5">
    <location>
        <begin position="331"/>
        <end position="354"/>
    </location>
</feature>
<dbReference type="Pfam" id="PF07690">
    <property type="entry name" value="MFS_1"/>
    <property type="match status" value="1"/>
</dbReference>
<feature type="transmembrane region" description="Helical" evidence="5">
    <location>
        <begin position="41"/>
        <end position="63"/>
    </location>
</feature>
<organism evidence="7 8">
    <name type="scientific">Hyphococcus aureus</name>
    <dbReference type="NCBI Taxonomy" id="2666033"/>
    <lineage>
        <taxon>Bacteria</taxon>
        <taxon>Pseudomonadati</taxon>
        <taxon>Pseudomonadota</taxon>
        <taxon>Alphaproteobacteria</taxon>
        <taxon>Parvularculales</taxon>
        <taxon>Parvularculaceae</taxon>
        <taxon>Hyphococcus</taxon>
    </lineage>
</organism>
<feature type="transmembrane region" description="Helical" evidence="5">
    <location>
        <begin position="249"/>
        <end position="267"/>
    </location>
</feature>
<feature type="transmembrane region" description="Helical" evidence="5">
    <location>
        <begin position="298"/>
        <end position="319"/>
    </location>
</feature>
<evidence type="ECO:0000313" key="7">
    <source>
        <dbReference type="EMBL" id="MFC6036146.1"/>
    </source>
</evidence>
<keyword evidence="8" id="KW-1185">Reference proteome</keyword>